<sequence length="315" mass="34981">MDLKQYEEKLVSSLGSFDDLQSVVDEMPSTYSALAKALYYIFQTEFLPKLKVSAENETAIVAEIKQKFPKNAKVTAAGHAMISASDNGELTFGGQEKTALPTWLLRGLVDYSSAESWPVFIPATLTLLDSPEIALRAQGCLAAKSIAEKYKAKLETSGLRPLFQEAIKSCLHYLPPSSKAEETMLIERPAVVSLLALATNNQELDAVMREGPLRAFRYTQQNVKLIIYLLDLVRTVADRLGPRTIIHLKELIHIFMAILADPYIDTSPELVEAACSTMSSVLLRHCAPRMPNYRYDVLYALAKAKVLQSPYFDDG</sequence>
<dbReference type="RefSeq" id="XP_024665186.1">
    <property type="nucleotide sequence ID" value="XM_024809418.1"/>
</dbReference>
<evidence type="ECO:0000313" key="2">
    <source>
        <dbReference type="EMBL" id="PRT55241.1"/>
    </source>
</evidence>
<accession>A0A2T0FJS7</accession>
<gene>
    <name evidence="2" type="ORF">B9G98_02861</name>
</gene>
<proteinExistence type="inferred from homology"/>
<dbReference type="OrthoDB" id="6417021at2759"/>
<dbReference type="InterPro" id="IPR018870">
    <property type="entry name" value="Tti2"/>
</dbReference>
<comment type="similarity">
    <text evidence="1">Belongs to the TTI2 family.</text>
</comment>
<dbReference type="InterPro" id="IPR016024">
    <property type="entry name" value="ARM-type_fold"/>
</dbReference>
<dbReference type="EMBL" id="NDIQ01000021">
    <property type="protein sequence ID" value="PRT55241.1"/>
    <property type="molecule type" value="Genomic_DNA"/>
</dbReference>
<comment type="caution">
    <text evidence="2">The sequence shown here is derived from an EMBL/GenBank/DDBJ whole genome shotgun (WGS) entry which is preliminary data.</text>
</comment>
<name>A0A2T0FJS7_9ASCO</name>
<keyword evidence="3" id="KW-1185">Reference proteome</keyword>
<dbReference type="AlphaFoldDB" id="A0A2T0FJS7"/>
<evidence type="ECO:0000313" key="3">
    <source>
        <dbReference type="Proteomes" id="UP000238350"/>
    </source>
</evidence>
<dbReference type="GO" id="GO:0110078">
    <property type="term" value="C:TTT Hsp90 cochaperone complex"/>
    <property type="evidence" value="ECO:0007669"/>
    <property type="project" value="InterPro"/>
</dbReference>
<dbReference type="Pfam" id="PF10521">
    <property type="entry name" value="Tti2"/>
    <property type="match status" value="1"/>
</dbReference>
<evidence type="ECO:0000256" key="1">
    <source>
        <dbReference type="ARBA" id="ARBA00034736"/>
    </source>
</evidence>
<dbReference type="Proteomes" id="UP000238350">
    <property type="component" value="Unassembled WGS sequence"/>
</dbReference>
<dbReference type="STRING" id="45607.A0A2T0FJS7"/>
<dbReference type="SUPFAM" id="SSF48371">
    <property type="entry name" value="ARM repeat"/>
    <property type="match status" value="1"/>
</dbReference>
<dbReference type="GeneID" id="36516609"/>
<reference evidence="2 3" key="1">
    <citation type="submission" date="2017-04" db="EMBL/GenBank/DDBJ databases">
        <title>Genome sequencing of [Candida] sorbophila.</title>
        <authorList>
            <person name="Ahn J.O."/>
        </authorList>
    </citation>
    <scope>NUCLEOTIDE SEQUENCE [LARGE SCALE GENOMIC DNA]</scope>
    <source>
        <strain evidence="2 3">DS02</strain>
    </source>
</reference>
<organism evidence="2 3">
    <name type="scientific">Wickerhamiella sorbophila</name>
    <dbReference type="NCBI Taxonomy" id="45607"/>
    <lineage>
        <taxon>Eukaryota</taxon>
        <taxon>Fungi</taxon>
        <taxon>Dikarya</taxon>
        <taxon>Ascomycota</taxon>
        <taxon>Saccharomycotina</taxon>
        <taxon>Dipodascomycetes</taxon>
        <taxon>Dipodascales</taxon>
        <taxon>Trichomonascaceae</taxon>
        <taxon>Wickerhamiella</taxon>
    </lineage>
</organism>
<protein>
    <submittedName>
        <fullName evidence="2">TEL2-interacting protein 2</fullName>
    </submittedName>
</protein>